<evidence type="ECO:0000256" key="3">
    <source>
        <dbReference type="ARBA" id="ARBA00022723"/>
    </source>
</evidence>
<dbReference type="EMBL" id="CP031417">
    <property type="protein sequence ID" value="AXK80858.1"/>
    <property type="molecule type" value="Genomic_DNA"/>
</dbReference>
<keyword evidence="4" id="KW-0249">Electron transport</keyword>
<dbReference type="Proteomes" id="UP000254889">
    <property type="component" value="Chromosome"/>
</dbReference>
<dbReference type="SUPFAM" id="SSF46626">
    <property type="entry name" value="Cytochrome c"/>
    <property type="match status" value="1"/>
</dbReference>
<dbReference type="PANTHER" id="PTHR37823">
    <property type="entry name" value="CYTOCHROME C-553-LIKE"/>
    <property type="match status" value="1"/>
</dbReference>
<name>A0A345ZVB1_9HYPH</name>
<dbReference type="InterPro" id="IPR051811">
    <property type="entry name" value="Cytochrome_c550/c551-like"/>
</dbReference>
<evidence type="ECO:0000259" key="8">
    <source>
        <dbReference type="PROSITE" id="PS51007"/>
    </source>
</evidence>
<keyword evidence="2 6" id="KW-0349">Heme</keyword>
<dbReference type="InterPro" id="IPR009056">
    <property type="entry name" value="Cyt_c-like_dom"/>
</dbReference>
<keyword evidence="5 6" id="KW-0408">Iron</keyword>
<evidence type="ECO:0000256" key="7">
    <source>
        <dbReference type="SAM" id="SignalP"/>
    </source>
</evidence>
<organism evidence="9 10">
    <name type="scientific">Pseudolabrys taiwanensis</name>
    <dbReference type="NCBI Taxonomy" id="331696"/>
    <lineage>
        <taxon>Bacteria</taxon>
        <taxon>Pseudomonadati</taxon>
        <taxon>Pseudomonadota</taxon>
        <taxon>Alphaproteobacteria</taxon>
        <taxon>Hyphomicrobiales</taxon>
        <taxon>Xanthobacteraceae</taxon>
        <taxon>Pseudolabrys</taxon>
    </lineage>
</organism>
<evidence type="ECO:0000256" key="6">
    <source>
        <dbReference type="PROSITE-ProRule" id="PRU00433"/>
    </source>
</evidence>
<keyword evidence="10" id="KW-1185">Reference proteome</keyword>
<evidence type="ECO:0000256" key="4">
    <source>
        <dbReference type="ARBA" id="ARBA00022982"/>
    </source>
</evidence>
<feature type="signal peptide" evidence="7">
    <location>
        <begin position="1"/>
        <end position="23"/>
    </location>
</feature>
<dbReference type="GO" id="GO:0009055">
    <property type="term" value="F:electron transfer activity"/>
    <property type="evidence" value="ECO:0007669"/>
    <property type="project" value="InterPro"/>
</dbReference>
<keyword evidence="3 6" id="KW-0479">Metal-binding</keyword>
<dbReference type="GO" id="GO:0020037">
    <property type="term" value="F:heme binding"/>
    <property type="evidence" value="ECO:0007669"/>
    <property type="project" value="InterPro"/>
</dbReference>
<dbReference type="KEGG" id="ptaw:DW352_10260"/>
<dbReference type="OrthoDB" id="7363829at2"/>
<dbReference type="Pfam" id="PF00034">
    <property type="entry name" value="Cytochrom_C"/>
    <property type="match status" value="1"/>
</dbReference>
<evidence type="ECO:0000256" key="5">
    <source>
        <dbReference type="ARBA" id="ARBA00023004"/>
    </source>
</evidence>
<evidence type="ECO:0000313" key="10">
    <source>
        <dbReference type="Proteomes" id="UP000254889"/>
    </source>
</evidence>
<sequence length="108" mass="11674">MSAVRLVPCAALVWAVLSVSALAEDNPEHGAELLQKECASCHAVGRTGDSPHKFAPPFRTLGQRYPIESLEEALGEGIVSGHPDMPEFKFDADDVGDIIAYLKSIQQR</sequence>
<proteinExistence type="predicted"/>
<dbReference type="Gene3D" id="1.10.760.10">
    <property type="entry name" value="Cytochrome c-like domain"/>
    <property type="match status" value="1"/>
</dbReference>
<accession>A0A345ZVB1</accession>
<evidence type="ECO:0000313" key="9">
    <source>
        <dbReference type="EMBL" id="AXK80858.1"/>
    </source>
</evidence>
<protein>
    <submittedName>
        <fullName evidence="9">Cytochrome c</fullName>
    </submittedName>
</protein>
<evidence type="ECO:0000256" key="2">
    <source>
        <dbReference type="ARBA" id="ARBA00022617"/>
    </source>
</evidence>
<evidence type="ECO:0000256" key="1">
    <source>
        <dbReference type="ARBA" id="ARBA00022448"/>
    </source>
</evidence>
<feature type="chain" id="PRO_5016863951" evidence="7">
    <location>
        <begin position="24"/>
        <end position="108"/>
    </location>
</feature>
<reference evidence="9 10" key="1">
    <citation type="submission" date="2018-07" db="EMBL/GenBank/DDBJ databases">
        <authorList>
            <person name="Quirk P.G."/>
            <person name="Krulwich T.A."/>
        </authorList>
    </citation>
    <scope>NUCLEOTIDE SEQUENCE [LARGE SCALE GENOMIC DNA]</scope>
    <source>
        <strain evidence="9 10">CC-BB4</strain>
    </source>
</reference>
<keyword evidence="7" id="KW-0732">Signal</keyword>
<dbReference type="InterPro" id="IPR036909">
    <property type="entry name" value="Cyt_c-like_dom_sf"/>
</dbReference>
<feature type="domain" description="Cytochrome c" evidence="8">
    <location>
        <begin position="25"/>
        <end position="106"/>
    </location>
</feature>
<dbReference type="RefSeq" id="WP_115690911.1">
    <property type="nucleotide sequence ID" value="NZ_CP031417.1"/>
</dbReference>
<dbReference type="PROSITE" id="PS51007">
    <property type="entry name" value="CYTC"/>
    <property type="match status" value="1"/>
</dbReference>
<gene>
    <name evidence="9" type="ORF">DW352_10260</name>
</gene>
<dbReference type="AlphaFoldDB" id="A0A345ZVB1"/>
<keyword evidence="1" id="KW-0813">Transport</keyword>
<dbReference type="GO" id="GO:0046872">
    <property type="term" value="F:metal ion binding"/>
    <property type="evidence" value="ECO:0007669"/>
    <property type="project" value="UniProtKB-KW"/>
</dbReference>
<dbReference type="PANTHER" id="PTHR37823:SF1">
    <property type="entry name" value="CYTOCHROME C-553-LIKE"/>
    <property type="match status" value="1"/>
</dbReference>